<evidence type="ECO:0000313" key="2">
    <source>
        <dbReference type="WBParaSite" id="RSKR_0001093500.1"/>
    </source>
</evidence>
<sequence>MDTIRMIQYDGDDCNNGTSKIYTKRKDSVLNMTSDDNYVCEETIPQFTGFCSCLRPVGVITIVILINFVFIYLNFDMMFKNAYRPKHEQGGNLTLPAPLNFINPLKLTYNHLRIGFAFINSFLITLSLVLTWRGYYTLSASCFKFQRVYILFECSFYIAVAVYILISIAFGSTTFTTVLASLIQFIGAYFLITLGPRIIISLWIFYMLGMVGDWIDRHHILFVSGFEQSTNTVYQRRVTQNDLEPDCSTLSSYKFCKTNLN</sequence>
<dbReference type="WBParaSite" id="RSKR_0001093500.1">
    <property type="protein sequence ID" value="RSKR_0001093500.1"/>
    <property type="gene ID" value="RSKR_0001093500"/>
</dbReference>
<dbReference type="Proteomes" id="UP000095286">
    <property type="component" value="Unplaced"/>
</dbReference>
<proteinExistence type="predicted"/>
<protein>
    <submittedName>
        <fullName evidence="2">Uncharacterized protein</fullName>
    </submittedName>
</protein>
<name>A0AC35UET4_9BILA</name>
<accession>A0AC35UET4</accession>
<reference evidence="2" key="1">
    <citation type="submission" date="2016-11" db="UniProtKB">
        <authorList>
            <consortium name="WormBaseParasite"/>
        </authorList>
    </citation>
    <scope>IDENTIFICATION</scope>
    <source>
        <strain evidence="2">KR3021</strain>
    </source>
</reference>
<organism evidence="1 2">
    <name type="scientific">Rhabditophanes sp. KR3021</name>
    <dbReference type="NCBI Taxonomy" id="114890"/>
    <lineage>
        <taxon>Eukaryota</taxon>
        <taxon>Metazoa</taxon>
        <taxon>Ecdysozoa</taxon>
        <taxon>Nematoda</taxon>
        <taxon>Chromadorea</taxon>
        <taxon>Rhabditida</taxon>
        <taxon>Tylenchina</taxon>
        <taxon>Panagrolaimomorpha</taxon>
        <taxon>Strongyloidoidea</taxon>
        <taxon>Alloionematidae</taxon>
        <taxon>Rhabditophanes</taxon>
    </lineage>
</organism>
<evidence type="ECO:0000313" key="1">
    <source>
        <dbReference type="Proteomes" id="UP000095286"/>
    </source>
</evidence>